<feature type="transmembrane region" description="Helical" evidence="2">
    <location>
        <begin position="6"/>
        <end position="29"/>
    </location>
</feature>
<accession>A0A8J7QDE4</accession>
<organism evidence="3 4">
    <name type="scientific">Acanthopleuribacter pedis</name>
    <dbReference type="NCBI Taxonomy" id="442870"/>
    <lineage>
        <taxon>Bacteria</taxon>
        <taxon>Pseudomonadati</taxon>
        <taxon>Acidobacteriota</taxon>
        <taxon>Holophagae</taxon>
        <taxon>Acanthopleuribacterales</taxon>
        <taxon>Acanthopleuribacteraceae</taxon>
        <taxon>Acanthopleuribacter</taxon>
    </lineage>
</organism>
<keyword evidence="2" id="KW-0812">Transmembrane</keyword>
<keyword evidence="4" id="KW-1185">Reference proteome</keyword>
<protein>
    <submittedName>
        <fullName evidence="3">Uncharacterized protein</fullName>
    </submittedName>
</protein>
<proteinExistence type="predicted"/>
<evidence type="ECO:0000256" key="2">
    <source>
        <dbReference type="SAM" id="Phobius"/>
    </source>
</evidence>
<name>A0A8J7QDE4_9BACT</name>
<comment type="caution">
    <text evidence="3">The sequence shown here is derived from an EMBL/GenBank/DDBJ whole genome shotgun (WGS) entry which is preliminary data.</text>
</comment>
<feature type="compositionally biased region" description="Acidic residues" evidence="1">
    <location>
        <begin position="148"/>
        <end position="158"/>
    </location>
</feature>
<keyword evidence="2" id="KW-0472">Membrane</keyword>
<dbReference type="RefSeq" id="WP_207861274.1">
    <property type="nucleotide sequence ID" value="NZ_JAFREP010000023.1"/>
</dbReference>
<gene>
    <name evidence="3" type="ORF">J3U88_22660</name>
</gene>
<evidence type="ECO:0000313" key="4">
    <source>
        <dbReference type="Proteomes" id="UP000664417"/>
    </source>
</evidence>
<evidence type="ECO:0000256" key="1">
    <source>
        <dbReference type="SAM" id="MobiDB-lite"/>
    </source>
</evidence>
<reference evidence="3" key="1">
    <citation type="submission" date="2021-03" db="EMBL/GenBank/DDBJ databases">
        <authorList>
            <person name="Wang G."/>
        </authorList>
    </citation>
    <scope>NUCLEOTIDE SEQUENCE</scope>
    <source>
        <strain evidence="3">KCTC 12899</strain>
    </source>
</reference>
<dbReference type="AlphaFoldDB" id="A0A8J7QDE4"/>
<dbReference type="EMBL" id="JAFREP010000023">
    <property type="protein sequence ID" value="MBO1321300.1"/>
    <property type="molecule type" value="Genomic_DNA"/>
</dbReference>
<dbReference type="Proteomes" id="UP000664417">
    <property type="component" value="Unassembled WGS sequence"/>
</dbReference>
<sequence>MKLKHLFGGCFAVVGLMVAIAALLITMNWDTIKETGGRLVDAVQQVQEISAGLGDKFPVTVDDLQFNLQNGVNQLNLVVIPNETEAPENDPALARLMAEHLANSTLFGENTHHIAITFTRKNEVDGAHSETNTHYQFDTAALRTEPPTADEESSAEKE</sequence>
<evidence type="ECO:0000313" key="3">
    <source>
        <dbReference type="EMBL" id="MBO1321300.1"/>
    </source>
</evidence>
<keyword evidence="2" id="KW-1133">Transmembrane helix</keyword>
<feature type="region of interest" description="Disordered" evidence="1">
    <location>
        <begin position="133"/>
        <end position="158"/>
    </location>
</feature>